<organism evidence="1 2">
    <name type="scientific">Ranitomeya imitator</name>
    <name type="common">mimic poison frog</name>
    <dbReference type="NCBI Taxonomy" id="111125"/>
    <lineage>
        <taxon>Eukaryota</taxon>
        <taxon>Metazoa</taxon>
        <taxon>Chordata</taxon>
        <taxon>Craniata</taxon>
        <taxon>Vertebrata</taxon>
        <taxon>Euteleostomi</taxon>
        <taxon>Amphibia</taxon>
        <taxon>Batrachia</taxon>
        <taxon>Anura</taxon>
        <taxon>Neobatrachia</taxon>
        <taxon>Hyloidea</taxon>
        <taxon>Dendrobatidae</taxon>
        <taxon>Dendrobatinae</taxon>
        <taxon>Ranitomeya</taxon>
    </lineage>
</organism>
<gene>
    <name evidence="1" type="ORF">RIMI_LOCUS14291559</name>
</gene>
<comment type="caution">
    <text evidence="1">The sequence shown here is derived from an EMBL/GenBank/DDBJ whole genome shotgun (WGS) entry which is preliminary data.</text>
</comment>
<evidence type="ECO:0000313" key="2">
    <source>
        <dbReference type="Proteomes" id="UP001176940"/>
    </source>
</evidence>
<reference evidence="1" key="1">
    <citation type="submission" date="2023-07" db="EMBL/GenBank/DDBJ databases">
        <authorList>
            <person name="Stuckert A."/>
        </authorList>
    </citation>
    <scope>NUCLEOTIDE SEQUENCE</scope>
</reference>
<proteinExistence type="predicted"/>
<sequence length="198" mass="21642">MDELLFSQKVFASLEELLDGSTICQQREAATRSSGNTGQSRRHSAKMNDLIFGESVTGLKGHWANPGLSKSDVSEPGSGVGASTLVVRVECSTLPVGPGQQSAVMRCWLLTDSISKEDKLLRSCALRCEYVATPGCVGLPPPFMQKFWKDAVKFLWRHVDLLRSVTRLCFLQRSGLFLMAVIIKTPVVVGEITLIDAL</sequence>
<name>A0ABN9M071_9NEOB</name>
<accession>A0ABN9M071</accession>
<keyword evidence="2" id="KW-1185">Reference proteome</keyword>
<evidence type="ECO:0000313" key="1">
    <source>
        <dbReference type="EMBL" id="CAJ0953385.1"/>
    </source>
</evidence>
<dbReference type="EMBL" id="CAUEEQ010036603">
    <property type="protein sequence ID" value="CAJ0953385.1"/>
    <property type="molecule type" value="Genomic_DNA"/>
</dbReference>
<protein>
    <submittedName>
        <fullName evidence="1">Uncharacterized protein</fullName>
    </submittedName>
</protein>
<dbReference type="Proteomes" id="UP001176940">
    <property type="component" value="Unassembled WGS sequence"/>
</dbReference>